<dbReference type="AlphaFoldDB" id="A0A1I1WRE7"/>
<dbReference type="Proteomes" id="UP000243950">
    <property type="component" value="Unassembled WGS sequence"/>
</dbReference>
<reference evidence="3" key="1">
    <citation type="submission" date="2016-10" db="EMBL/GenBank/DDBJ databases">
        <authorList>
            <person name="Varghese N."/>
            <person name="Submissions S."/>
        </authorList>
    </citation>
    <scope>NUCLEOTIDE SEQUENCE [LARGE SCALE GENOMIC DNA]</scope>
    <source>
        <strain evidence="3">JCM 2783</strain>
    </source>
</reference>
<dbReference type="InterPro" id="IPR010261">
    <property type="entry name" value="Tir_chaperone"/>
</dbReference>
<dbReference type="Gene3D" id="3.30.1460.10">
    <property type="match status" value="1"/>
</dbReference>
<evidence type="ECO:0000256" key="1">
    <source>
        <dbReference type="SAM" id="MobiDB-lite"/>
    </source>
</evidence>
<gene>
    <name evidence="2" type="ORF">SAMN05216372_106157</name>
</gene>
<proteinExistence type="predicted"/>
<dbReference type="Pfam" id="PF05932">
    <property type="entry name" value="CesT"/>
    <property type="match status" value="1"/>
</dbReference>
<dbReference type="EMBL" id="FOMO01000006">
    <property type="protein sequence ID" value="SFD97622.1"/>
    <property type="molecule type" value="Genomic_DNA"/>
</dbReference>
<evidence type="ECO:0000313" key="2">
    <source>
        <dbReference type="EMBL" id="SFD97622.1"/>
    </source>
</evidence>
<keyword evidence="3" id="KW-1185">Reference proteome</keyword>
<organism evidence="2 3">
    <name type="scientific">Pseudomonas straminea</name>
    <dbReference type="NCBI Taxonomy" id="47882"/>
    <lineage>
        <taxon>Bacteria</taxon>
        <taxon>Pseudomonadati</taxon>
        <taxon>Pseudomonadota</taxon>
        <taxon>Gammaproteobacteria</taxon>
        <taxon>Pseudomonadales</taxon>
        <taxon>Pseudomonadaceae</taxon>
        <taxon>Phytopseudomonas</taxon>
    </lineage>
</organism>
<name>A0A1I1WRE7_PSEOC</name>
<feature type="compositionally biased region" description="Polar residues" evidence="1">
    <location>
        <begin position="138"/>
        <end position="159"/>
    </location>
</feature>
<dbReference type="SUPFAM" id="SSF69635">
    <property type="entry name" value="Type III secretory system chaperone-like"/>
    <property type="match status" value="1"/>
</dbReference>
<protein>
    <submittedName>
        <fullName evidence="2">Tir chaperone protein (CesT) family protein</fullName>
    </submittedName>
</protein>
<dbReference type="GO" id="GO:0030254">
    <property type="term" value="P:protein secretion by the type III secretion system"/>
    <property type="evidence" value="ECO:0007669"/>
    <property type="project" value="InterPro"/>
</dbReference>
<dbReference type="CDD" id="cd17020">
    <property type="entry name" value="T3SC_IA_ShcM-like"/>
    <property type="match status" value="1"/>
</dbReference>
<sequence length="159" mass="17439">MAVPHQYRQLLDEIQQLTLVPEALLSPELTHLNVRGVDFSMHPVGNEDEGHVALHCDLGALPDKRREEALLRLLDTNFQLVSTAQTAAFCRNEHSGRMMLSLAQPLANLSGQSLLDQMGALADYATAWRQTFFLGKQAPTSPSSTTGQLPRTASTGRAF</sequence>
<dbReference type="RefSeq" id="WP_167363158.1">
    <property type="nucleotide sequence ID" value="NZ_BSSG01000006.1"/>
</dbReference>
<accession>A0A1I1WRE7</accession>
<feature type="region of interest" description="Disordered" evidence="1">
    <location>
        <begin position="137"/>
        <end position="159"/>
    </location>
</feature>
<evidence type="ECO:0000313" key="3">
    <source>
        <dbReference type="Proteomes" id="UP000243950"/>
    </source>
</evidence>